<dbReference type="InterPro" id="IPR001296">
    <property type="entry name" value="Glyco_trans_1"/>
</dbReference>
<reference evidence="5 6" key="1">
    <citation type="submission" date="2024-03" db="EMBL/GenBank/DDBJ databases">
        <title>Draft genome sequence of Klenkia sp. LSe6-5.</title>
        <authorList>
            <person name="Duangmal K."/>
            <person name="Chantavorakit T."/>
        </authorList>
    </citation>
    <scope>NUCLEOTIDE SEQUENCE [LARGE SCALE GENOMIC DNA]</scope>
    <source>
        <strain evidence="5 6">LSe6-5</strain>
    </source>
</reference>
<evidence type="ECO:0000259" key="3">
    <source>
        <dbReference type="Pfam" id="PF00534"/>
    </source>
</evidence>
<evidence type="ECO:0000313" key="5">
    <source>
        <dbReference type="EMBL" id="MEI4272815.1"/>
    </source>
</evidence>
<evidence type="ECO:0000259" key="4">
    <source>
        <dbReference type="Pfam" id="PF13439"/>
    </source>
</evidence>
<dbReference type="PANTHER" id="PTHR45947">
    <property type="entry name" value="SULFOQUINOVOSYL TRANSFERASE SQD2"/>
    <property type="match status" value="1"/>
</dbReference>
<gene>
    <name evidence="5" type="ORF">TEK04_13885</name>
</gene>
<keyword evidence="1 5" id="KW-0328">Glycosyltransferase</keyword>
<sequence length="369" mass="39595">MKVAIAHDYLTQRGGAERVVLSLCRAFPNAAVHTLLFDPKSTFPEFESVDVRVSPLNRVGVIRRNHRLGLPVMPLAASLMRIDADVVVASSSGWSHGFAVPNSTKKLVYCHNPPRWVYQTSEYLGGSAGGLANIVARSARTPLRRWDRAKAATVDLYLANSTVVSKRISCAYGVDAEILFPPVALRAEPRASAGFVANLAGQPFFLCVSRLLPYKNVDRVIGAAERVGVRVVVVGAGPERARLSGLVTGRTSLLSGLSDSELCWLYANCSAVVGASYEDFGLTPIEGAFFGKPAVVLGRGGYLDTVIDGVTGIHVPSPDIADLAAGMVESLGRPWDSGSIRAHAERFSEDHFIDVVRERAASLFSGLYD</sequence>
<comment type="caution">
    <text evidence="5">The sequence shown here is derived from an EMBL/GenBank/DDBJ whole genome shotgun (WGS) entry which is preliminary data.</text>
</comment>
<feature type="domain" description="Glycosyl transferase family 1" evidence="3">
    <location>
        <begin position="201"/>
        <end position="327"/>
    </location>
</feature>
<evidence type="ECO:0000313" key="6">
    <source>
        <dbReference type="Proteomes" id="UP001361570"/>
    </source>
</evidence>
<dbReference type="RefSeq" id="WP_336404940.1">
    <property type="nucleotide sequence ID" value="NZ_JBAPLU010000014.1"/>
</dbReference>
<protein>
    <submittedName>
        <fullName evidence="5">Glycosyltransferase</fullName>
        <ecNumber evidence="5">2.4.-.-</ecNumber>
    </submittedName>
</protein>
<dbReference type="Proteomes" id="UP001361570">
    <property type="component" value="Unassembled WGS sequence"/>
</dbReference>
<evidence type="ECO:0000256" key="1">
    <source>
        <dbReference type="ARBA" id="ARBA00022676"/>
    </source>
</evidence>
<name>A0ABU8DVD7_9ACTN</name>
<proteinExistence type="predicted"/>
<accession>A0ABU8DVD7</accession>
<dbReference type="InterPro" id="IPR050194">
    <property type="entry name" value="Glycosyltransferase_grp1"/>
</dbReference>
<evidence type="ECO:0000256" key="2">
    <source>
        <dbReference type="ARBA" id="ARBA00022679"/>
    </source>
</evidence>
<feature type="domain" description="Glycosyltransferase subfamily 4-like N-terminal" evidence="4">
    <location>
        <begin position="14"/>
        <end position="177"/>
    </location>
</feature>
<organism evidence="5 6">
    <name type="scientific">Klenkia sesuvii</name>
    <dbReference type="NCBI Taxonomy" id="3103137"/>
    <lineage>
        <taxon>Bacteria</taxon>
        <taxon>Bacillati</taxon>
        <taxon>Actinomycetota</taxon>
        <taxon>Actinomycetes</taxon>
        <taxon>Geodermatophilales</taxon>
        <taxon>Geodermatophilaceae</taxon>
        <taxon>Klenkia</taxon>
    </lineage>
</organism>
<dbReference type="SUPFAM" id="SSF53756">
    <property type="entry name" value="UDP-Glycosyltransferase/glycogen phosphorylase"/>
    <property type="match status" value="1"/>
</dbReference>
<dbReference type="Pfam" id="PF00534">
    <property type="entry name" value="Glycos_transf_1"/>
    <property type="match status" value="1"/>
</dbReference>
<dbReference type="PANTHER" id="PTHR45947:SF3">
    <property type="entry name" value="SULFOQUINOVOSYL TRANSFERASE SQD2"/>
    <property type="match status" value="1"/>
</dbReference>
<dbReference type="EC" id="2.4.-.-" evidence="5"/>
<dbReference type="Gene3D" id="3.40.50.2000">
    <property type="entry name" value="Glycogen Phosphorylase B"/>
    <property type="match status" value="2"/>
</dbReference>
<dbReference type="Pfam" id="PF13439">
    <property type="entry name" value="Glyco_transf_4"/>
    <property type="match status" value="1"/>
</dbReference>
<keyword evidence="2 5" id="KW-0808">Transferase</keyword>
<dbReference type="EMBL" id="JBAPLU010000014">
    <property type="protein sequence ID" value="MEI4272815.1"/>
    <property type="molecule type" value="Genomic_DNA"/>
</dbReference>
<dbReference type="GO" id="GO:0016757">
    <property type="term" value="F:glycosyltransferase activity"/>
    <property type="evidence" value="ECO:0007669"/>
    <property type="project" value="UniProtKB-KW"/>
</dbReference>
<keyword evidence="6" id="KW-1185">Reference proteome</keyword>
<dbReference type="InterPro" id="IPR028098">
    <property type="entry name" value="Glyco_trans_4-like_N"/>
</dbReference>